<gene>
    <name evidence="2" type="ORF">QID03_09170</name>
</gene>
<dbReference type="Gene3D" id="3.90.550.10">
    <property type="entry name" value="Spore Coat Polysaccharide Biosynthesis Protein SpsA, Chain A"/>
    <property type="match status" value="1"/>
</dbReference>
<dbReference type="SUPFAM" id="SSF53448">
    <property type="entry name" value="Nucleotide-diphospho-sugar transferases"/>
    <property type="match status" value="1"/>
</dbReference>
<reference evidence="2 3" key="1">
    <citation type="submission" date="2023-04" db="EMBL/GenBank/DDBJ databases">
        <title>A. sendaiensis sub sp. chiapanensis a novel subspecie with specific adaptation in bacterial cell wall isolated from an active volcano.</title>
        <authorList>
            <person name="Alvarez Gutierrez P.E."/>
            <person name="Ortiz Cortes L.Y."/>
        </authorList>
    </citation>
    <scope>NUCLEOTIDE SEQUENCE [LARGE SCALE GENOMIC DNA]</scope>
    <source>
        <strain evidence="2 3">PA2</strain>
    </source>
</reference>
<name>A0ABT6XZ57_ALISE</name>
<accession>A0ABT6XZ57</accession>
<feature type="compositionally biased region" description="Polar residues" evidence="1">
    <location>
        <begin position="264"/>
        <end position="281"/>
    </location>
</feature>
<dbReference type="EC" id="2.4.-.-" evidence="2"/>
<evidence type="ECO:0000313" key="3">
    <source>
        <dbReference type="Proteomes" id="UP001529245"/>
    </source>
</evidence>
<dbReference type="EMBL" id="JASGCB010000014">
    <property type="protein sequence ID" value="MDI9260360.1"/>
    <property type="molecule type" value="Genomic_DNA"/>
</dbReference>
<organism evidence="2 3">
    <name type="scientific">Alicyclobacillus sendaiensis PA2</name>
    <dbReference type="NCBI Taxonomy" id="3029425"/>
    <lineage>
        <taxon>Bacteria</taxon>
        <taxon>Bacillati</taxon>
        <taxon>Bacillota</taxon>
        <taxon>Bacilli</taxon>
        <taxon>Bacillales</taxon>
        <taxon>Alicyclobacillaceae</taxon>
        <taxon>Alicyclobacillus</taxon>
    </lineage>
</organism>
<evidence type="ECO:0000313" key="2">
    <source>
        <dbReference type="EMBL" id="MDI9260360.1"/>
    </source>
</evidence>
<dbReference type="RefSeq" id="WP_283203840.1">
    <property type="nucleotide sequence ID" value="NZ_JASGCB010000014.1"/>
</dbReference>
<evidence type="ECO:0000256" key="1">
    <source>
        <dbReference type="SAM" id="MobiDB-lite"/>
    </source>
</evidence>
<sequence length="281" mass="30757">MADVRDVAGAVAARDEVDRIGNVLRQMARAGVRRVVLCANGCTDGTVREARRAADAVRVELAVVEFQQPLGHDAPRAIAAMEVWRRWPESAAVLMVDADWRGSFGPMLEDLLRDALEHPKAITGVGGRVRAVDLDRHWQRIVCRAGAPASLCPFLLPQVIPLAAFERVSPRFVASPGLFFAFTRRKGIPWRVYEGWDGRLLGNPARDTSAKARVLDLLREDARAAEIALCGGSGHPPLWPGRRDWQAVEAWMSEMRGPRAAGGVTTSCTDPPPCSRQTTRA</sequence>
<protein>
    <submittedName>
        <fullName evidence="2">Glycosyltransferase</fullName>
        <ecNumber evidence="2">2.4.-.-</ecNumber>
    </submittedName>
</protein>
<keyword evidence="2" id="KW-0808">Transferase</keyword>
<keyword evidence="3" id="KW-1185">Reference proteome</keyword>
<dbReference type="InterPro" id="IPR029044">
    <property type="entry name" value="Nucleotide-diphossugar_trans"/>
</dbReference>
<dbReference type="Proteomes" id="UP001529245">
    <property type="component" value="Unassembled WGS sequence"/>
</dbReference>
<comment type="caution">
    <text evidence="2">The sequence shown here is derived from an EMBL/GenBank/DDBJ whole genome shotgun (WGS) entry which is preliminary data.</text>
</comment>
<feature type="region of interest" description="Disordered" evidence="1">
    <location>
        <begin position="259"/>
        <end position="281"/>
    </location>
</feature>
<keyword evidence="2" id="KW-0328">Glycosyltransferase</keyword>
<dbReference type="GO" id="GO:0016757">
    <property type="term" value="F:glycosyltransferase activity"/>
    <property type="evidence" value="ECO:0007669"/>
    <property type="project" value="UniProtKB-KW"/>
</dbReference>
<proteinExistence type="predicted"/>